<dbReference type="PROSITE" id="PS51462">
    <property type="entry name" value="NUDIX"/>
    <property type="match status" value="1"/>
</dbReference>
<evidence type="ECO:0000256" key="4">
    <source>
        <dbReference type="ARBA" id="ARBA00022705"/>
    </source>
</evidence>
<keyword evidence="4" id="KW-0235">DNA replication</keyword>
<name>A0ABS5D9V2_9PSEU</name>
<keyword evidence="5" id="KW-0479">Metal-binding</keyword>
<evidence type="ECO:0000256" key="3">
    <source>
        <dbReference type="ARBA" id="ARBA00022457"/>
    </source>
</evidence>
<comment type="similarity">
    <text evidence="2">Belongs to the Nudix hydrolase family.</text>
</comment>
<evidence type="ECO:0000256" key="7">
    <source>
        <dbReference type="ARBA" id="ARBA00022801"/>
    </source>
</evidence>
<dbReference type="EMBL" id="JAGPXE010000001">
    <property type="protein sequence ID" value="MBQ0923039.1"/>
    <property type="molecule type" value="Genomic_DNA"/>
</dbReference>
<gene>
    <name evidence="13" type="ORF">KBO27_03730</name>
</gene>
<keyword evidence="14" id="KW-1185">Reference proteome</keyword>
<evidence type="ECO:0000256" key="2">
    <source>
        <dbReference type="ARBA" id="ARBA00005582"/>
    </source>
</evidence>
<dbReference type="InterPro" id="IPR000086">
    <property type="entry name" value="NUDIX_hydrolase_dom"/>
</dbReference>
<keyword evidence="3" id="KW-0515">Mutator protein</keyword>
<dbReference type="Proteomes" id="UP000674084">
    <property type="component" value="Unassembled WGS sequence"/>
</dbReference>
<dbReference type="EC" id="3.6.1.55" evidence="11"/>
<dbReference type="InterPro" id="IPR047127">
    <property type="entry name" value="MutT-like"/>
</dbReference>
<evidence type="ECO:0000256" key="6">
    <source>
        <dbReference type="ARBA" id="ARBA00022763"/>
    </source>
</evidence>
<dbReference type="PANTHER" id="PTHR47707">
    <property type="entry name" value="8-OXO-DGTP DIPHOSPHATASE"/>
    <property type="match status" value="1"/>
</dbReference>
<organism evidence="13 14">
    <name type="scientific">Saccharopolyspora endophytica</name>
    <dbReference type="NCBI Taxonomy" id="543886"/>
    <lineage>
        <taxon>Bacteria</taxon>
        <taxon>Bacillati</taxon>
        <taxon>Actinomycetota</taxon>
        <taxon>Actinomycetes</taxon>
        <taxon>Pseudonocardiales</taxon>
        <taxon>Pseudonocardiaceae</taxon>
        <taxon>Saccharopolyspora</taxon>
    </lineage>
</organism>
<evidence type="ECO:0000256" key="10">
    <source>
        <dbReference type="ARBA" id="ARBA00035861"/>
    </source>
</evidence>
<dbReference type="SUPFAM" id="SSF55811">
    <property type="entry name" value="Nudix"/>
    <property type="match status" value="1"/>
</dbReference>
<keyword evidence="6" id="KW-0227">DNA damage</keyword>
<reference evidence="13 14" key="1">
    <citation type="submission" date="2021-04" db="EMBL/GenBank/DDBJ databases">
        <title>Whole-genome sequencing of Saccharopolyspora endophytica KCTC 19397.</title>
        <authorList>
            <person name="Ay H."/>
            <person name="Saygin H."/>
            <person name="Sahin N."/>
        </authorList>
    </citation>
    <scope>NUCLEOTIDE SEQUENCE [LARGE SCALE GENOMIC DNA]</scope>
    <source>
        <strain evidence="13 14">KCTC 19397</strain>
    </source>
</reference>
<keyword evidence="7" id="KW-0378">Hydrolase</keyword>
<evidence type="ECO:0000256" key="11">
    <source>
        <dbReference type="ARBA" id="ARBA00038905"/>
    </source>
</evidence>
<dbReference type="CDD" id="cd02883">
    <property type="entry name" value="NUDIX_Hydrolase"/>
    <property type="match status" value="1"/>
</dbReference>
<dbReference type="Pfam" id="PF00293">
    <property type="entry name" value="NUDIX"/>
    <property type="match status" value="1"/>
</dbReference>
<keyword evidence="9" id="KW-0234">DNA repair</keyword>
<evidence type="ECO:0000259" key="12">
    <source>
        <dbReference type="PROSITE" id="PS51462"/>
    </source>
</evidence>
<sequence length="152" mass="16891">MNMPTLTELNTQDANDGIEQQVVGAIIDHQGEILLLKRPMDDFRGGTWELPSGKVERHDADLFAALRREVSEETGLIIADITGYLGAFDYTSGSGKRTRQHTWSTTQRSVDPREDVVLTEHDNQAWVTNTSAHSVSSEVQHLVDTHFTAVTS</sequence>
<proteinExistence type="inferred from homology"/>
<dbReference type="Gene3D" id="3.90.79.10">
    <property type="entry name" value="Nucleoside Triphosphate Pyrophosphohydrolase"/>
    <property type="match status" value="1"/>
</dbReference>
<protein>
    <recommendedName>
        <fullName evidence="11">8-oxo-dGTP diphosphatase</fullName>
        <ecNumber evidence="11">3.6.1.55</ecNumber>
    </recommendedName>
</protein>
<comment type="caution">
    <text evidence="13">The sequence shown here is derived from an EMBL/GenBank/DDBJ whole genome shotgun (WGS) entry which is preliminary data.</text>
</comment>
<comment type="cofactor">
    <cofactor evidence="1">
        <name>Mg(2+)</name>
        <dbReference type="ChEBI" id="CHEBI:18420"/>
    </cofactor>
</comment>
<dbReference type="PANTHER" id="PTHR47707:SF1">
    <property type="entry name" value="NUDIX HYDROLASE FAMILY PROTEIN"/>
    <property type="match status" value="1"/>
</dbReference>
<evidence type="ECO:0000256" key="9">
    <source>
        <dbReference type="ARBA" id="ARBA00023204"/>
    </source>
</evidence>
<evidence type="ECO:0000256" key="8">
    <source>
        <dbReference type="ARBA" id="ARBA00022842"/>
    </source>
</evidence>
<keyword evidence="8" id="KW-0460">Magnesium</keyword>
<feature type="domain" description="Nudix hydrolase" evidence="12">
    <location>
        <begin position="18"/>
        <end position="152"/>
    </location>
</feature>
<evidence type="ECO:0000313" key="13">
    <source>
        <dbReference type="EMBL" id="MBQ0923039.1"/>
    </source>
</evidence>
<evidence type="ECO:0000313" key="14">
    <source>
        <dbReference type="Proteomes" id="UP000674084"/>
    </source>
</evidence>
<evidence type="ECO:0000256" key="1">
    <source>
        <dbReference type="ARBA" id="ARBA00001946"/>
    </source>
</evidence>
<dbReference type="RefSeq" id="WP_210968510.1">
    <property type="nucleotide sequence ID" value="NZ_JAGPXE010000001.1"/>
</dbReference>
<comment type="catalytic activity">
    <reaction evidence="10">
        <text>8-oxo-dGTP + H2O = 8-oxo-dGMP + diphosphate + H(+)</text>
        <dbReference type="Rhea" id="RHEA:31575"/>
        <dbReference type="ChEBI" id="CHEBI:15377"/>
        <dbReference type="ChEBI" id="CHEBI:15378"/>
        <dbReference type="ChEBI" id="CHEBI:33019"/>
        <dbReference type="ChEBI" id="CHEBI:63224"/>
        <dbReference type="ChEBI" id="CHEBI:77896"/>
        <dbReference type="EC" id="3.6.1.55"/>
    </reaction>
</comment>
<dbReference type="InterPro" id="IPR015797">
    <property type="entry name" value="NUDIX_hydrolase-like_dom_sf"/>
</dbReference>
<evidence type="ECO:0000256" key="5">
    <source>
        <dbReference type="ARBA" id="ARBA00022723"/>
    </source>
</evidence>
<accession>A0ABS5D9V2</accession>